<dbReference type="EC" id="2.3.1.267" evidence="3"/>
<comment type="caution">
    <text evidence="3">The sequence shown here is derived from an EMBL/GenBank/DDBJ whole genome shotgun (WGS) entry which is preliminary data.</text>
</comment>
<organism evidence="3 4">
    <name type="scientific">Tunturiibacter lichenicola</name>
    <dbReference type="NCBI Taxonomy" id="2051959"/>
    <lineage>
        <taxon>Bacteria</taxon>
        <taxon>Pseudomonadati</taxon>
        <taxon>Acidobacteriota</taxon>
        <taxon>Terriglobia</taxon>
        <taxon>Terriglobales</taxon>
        <taxon>Acidobacteriaceae</taxon>
        <taxon>Tunturiibacter</taxon>
    </lineage>
</organism>
<gene>
    <name evidence="3" type="ORF">HDF12_002200</name>
</gene>
<feature type="domain" description="N-acetyltransferase" evidence="2">
    <location>
        <begin position="5"/>
        <end position="156"/>
    </location>
</feature>
<dbReference type="EMBL" id="JACCCV010000001">
    <property type="protein sequence ID" value="NYF51835.1"/>
    <property type="molecule type" value="Genomic_DNA"/>
</dbReference>
<dbReference type="InterPro" id="IPR050769">
    <property type="entry name" value="NAT_camello-type"/>
</dbReference>
<evidence type="ECO:0000313" key="3">
    <source>
        <dbReference type="EMBL" id="NYF51835.1"/>
    </source>
</evidence>
<reference evidence="3 4" key="1">
    <citation type="submission" date="2020-07" db="EMBL/GenBank/DDBJ databases">
        <title>Genomic Encyclopedia of Type Strains, Phase IV (KMG-V): Genome sequencing to study the core and pangenomes of soil and plant-associated prokaryotes.</title>
        <authorList>
            <person name="Whitman W."/>
        </authorList>
    </citation>
    <scope>NUCLEOTIDE SEQUENCE [LARGE SCALE GENOMIC DNA]</scope>
    <source>
        <strain evidence="3 4">M8UP30</strain>
    </source>
</reference>
<sequence>MIDEISLCDYRTTYLDAMHRLDQDCFSPEFRFDKESMRVFAEEPDAVVRVAVITNGEIVGFVIVHIEQIETEQRAYVVTLDVAEGYRRRGLAGRLLRDAEERATARGARWMELHVFSGNEGAIRFYERSGYGRTGVRRRFYGKSGLDAFVYRKDLKFV</sequence>
<evidence type="ECO:0000259" key="2">
    <source>
        <dbReference type="PROSITE" id="PS51186"/>
    </source>
</evidence>
<accession>A0A7Y9NM01</accession>
<keyword evidence="3" id="KW-0012">Acyltransferase</keyword>
<keyword evidence="1 3" id="KW-0808">Transferase</keyword>
<dbReference type="Pfam" id="PF00583">
    <property type="entry name" value="Acetyltransf_1"/>
    <property type="match status" value="1"/>
</dbReference>
<dbReference type="PANTHER" id="PTHR13947">
    <property type="entry name" value="GNAT FAMILY N-ACETYLTRANSFERASE"/>
    <property type="match status" value="1"/>
</dbReference>
<dbReference type="CDD" id="cd04301">
    <property type="entry name" value="NAT_SF"/>
    <property type="match status" value="1"/>
</dbReference>
<dbReference type="AlphaFoldDB" id="A0A7Y9NM01"/>
<dbReference type="PROSITE" id="PS51186">
    <property type="entry name" value="GNAT"/>
    <property type="match status" value="1"/>
</dbReference>
<dbReference type="InterPro" id="IPR000182">
    <property type="entry name" value="GNAT_dom"/>
</dbReference>
<dbReference type="SUPFAM" id="SSF55729">
    <property type="entry name" value="Acyl-CoA N-acyltransferases (Nat)"/>
    <property type="match status" value="1"/>
</dbReference>
<dbReference type="Gene3D" id="3.40.630.30">
    <property type="match status" value="1"/>
</dbReference>
<dbReference type="InterPro" id="IPR016181">
    <property type="entry name" value="Acyl_CoA_acyltransferase"/>
</dbReference>
<proteinExistence type="predicted"/>
<evidence type="ECO:0000256" key="1">
    <source>
        <dbReference type="ARBA" id="ARBA00022679"/>
    </source>
</evidence>
<dbReference type="PANTHER" id="PTHR13947:SF37">
    <property type="entry name" value="LD18367P"/>
    <property type="match status" value="1"/>
</dbReference>
<protein>
    <submittedName>
        <fullName evidence="3">Ribosomal-protein-alanine N-acetyltransferase</fullName>
        <ecNumber evidence="3">2.3.1.267</ecNumber>
    </submittedName>
</protein>
<dbReference type="GO" id="GO:0008999">
    <property type="term" value="F:protein-N-terminal-alanine acetyltransferase activity"/>
    <property type="evidence" value="ECO:0007669"/>
    <property type="project" value="UniProtKB-EC"/>
</dbReference>
<evidence type="ECO:0000313" key="4">
    <source>
        <dbReference type="Proteomes" id="UP000534186"/>
    </source>
</evidence>
<name>A0A7Y9NM01_9BACT</name>
<dbReference type="Proteomes" id="UP000534186">
    <property type="component" value="Unassembled WGS sequence"/>
</dbReference>